<feature type="binding site" evidence="9">
    <location>
        <position position="9"/>
    </location>
    <ligand>
        <name>Mg(2+)</name>
        <dbReference type="ChEBI" id="CHEBI:18420"/>
        <note>catalytic</note>
    </ligand>
</feature>
<evidence type="ECO:0000256" key="1">
    <source>
        <dbReference type="ARBA" id="ARBA00001946"/>
    </source>
</evidence>
<comment type="subunit">
    <text evidence="9">Homodimer, forms a heterotetramer with a Cas1 homodimer.</text>
</comment>
<evidence type="ECO:0000256" key="3">
    <source>
        <dbReference type="ARBA" id="ARBA00022722"/>
    </source>
</evidence>
<comment type="similarity">
    <text evidence="2 9">Belongs to the CRISPR-associated endoribonuclease Cas2 protein family.</text>
</comment>
<evidence type="ECO:0000256" key="2">
    <source>
        <dbReference type="ARBA" id="ARBA00009959"/>
    </source>
</evidence>
<evidence type="ECO:0000256" key="7">
    <source>
        <dbReference type="ARBA" id="ARBA00022842"/>
    </source>
</evidence>
<dbReference type="PANTHER" id="PTHR34405:SF3">
    <property type="entry name" value="CRISPR-ASSOCIATED ENDORIBONUCLEASE CAS2 3"/>
    <property type="match status" value="1"/>
</dbReference>
<keyword evidence="6 9" id="KW-0378">Hydrolase</keyword>
<proteinExistence type="inferred from homology"/>
<evidence type="ECO:0000313" key="10">
    <source>
        <dbReference type="EMBL" id="MFC4621973.1"/>
    </source>
</evidence>
<reference evidence="11" key="1">
    <citation type="journal article" date="2019" name="Int. J. Syst. Evol. Microbiol.">
        <title>The Global Catalogue of Microorganisms (GCM) 10K type strain sequencing project: providing services to taxonomists for standard genome sequencing and annotation.</title>
        <authorList>
            <consortium name="The Broad Institute Genomics Platform"/>
            <consortium name="The Broad Institute Genome Sequencing Center for Infectious Disease"/>
            <person name="Wu L."/>
            <person name="Ma J."/>
        </authorList>
    </citation>
    <scope>NUCLEOTIDE SEQUENCE [LARGE SCALE GENOMIC DNA]</scope>
    <source>
        <strain evidence="11">JCM 11650</strain>
    </source>
</reference>
<dbReference type="GO" id="GO:0004519">
    <property type="term" value="F:endonuclease activity"/>
    <property type="evidence" value="ECO:0007669"/>
    <property type="project" value="UniProtKB-KW"/>
</dbReference>
<keyword evidence="4 9" id="KW-0479">Metal-binding</keyword>
<accession>A0ABV9GVD5</accession>
<dbReference type="Gene3D" id="3.30.70.240">
    <property type="match status" value="1"/>
</dbReference>
<evidence type="ECO:0000256" key="9">
    <source>
        <dbReference type="HAMAP-Rule" id="MF_01471"/>
    </source>
</evidence>
<dbReference type="Proteomes" id="UP001595967">
    <property type="component" value="Unassembled WGS sequence"/>
</dbReference>
<dbReference type="RefSeq" id="WP_377725188.1">
    <property type="nucleotide sequence ID" value="NZ_JBHSEW010000005.1"/>
</dbReference>
<comment type="caution">
    <text evidence="10">The sequence shown here is derived from an EMBL/GenBank/DDBJ whole genome shotgun (WGS) entry which is preliminary data.</text>
</comment>
<keyword evidence="3 9" id="KW-0540">Nuclease</keyword>
<dbReference type="Pfam" id="PF09827">
    <property type="entry name" value="CRISPR_Cas2"/>
    <property type="match status" value="1"/>
</dbReference>
<dbReference type="InterPro" id="IPR021127">
    <property type="entry name" value="CRISPR_associated_Cas2"/>
</dbReference>
<keyword evidence="8 9" id="KW-0051">Antiviral defense</keyword>
<sequence>MPEYIICYDITCPRRLGKIHRLLKQHALPLQYSVFLFNGTEGQLQHCLKRLTALMNEHRDDIRAYPLPQRGLRWVLGPSQLPTGITLGAISAPWQADTPLPDDGDDDDGE</sequence>
<evidence type="ECO:0000256" key="8">
    <source>
        <dbReference type="ARBA" id="ARBA00023118"/>
    </source>
</evidence>
<dbReference type="CDD" id="cd09725">
    <property type="entry name" value="Cas2_I_II_III"/>
    <property type="match status" value="1"/>
</dbReference>
<keyword evidence="7 9" id="KW-0460">Magnesium</keyword>
<protein>
    <recommendedName>
        <fullName evidence="9">CRISPR-associated endoribonuclease Cas2</fullName>
        <ecNumber evidence="9">3.1.-.-</ecNumber>
    </recommendedName>
</protein>
<organism evidence="10 11">
    <name type="scientific">Comamonas nitrativorans</name>
    <dbReference type="NCBI Taxonomy" id="108437"/>
    <lineage>
        <taxon>Bacteria</taxon>
        <taxon>Pseudomonadati</taxon>
        <taxon>Pseudomonadota</taxon>
        <taxon>Betaproteobacteria</taxon>
        <taxon>Burkholderiales</taxon>
        <taxon>Comamonadaceae</taxon>
        <taxon>Comamonas</taxon>
    </lineage>
</organism>
<name>A0ABV9GVD5_9BURK</name>
<dbReference type="NCBIfam" id="TIGR01573">
    <property type="entry name" value="cas2"/>
    <property type="match status" value="1"/>
</dbReference>
<evidence type="ECO:0000256" key="5">
    <source>
        <dbReference type="ARBA" id="ARBA00022759"/>
    </source>
</evidence>
<dbReference type="SUPFAM" id="SSF143430">
    <property type="entry name" value="TTP0101/SSO1404-like"/>
    <property type="match status" value="1"/>
</dbReference>
<evidence type="ECO:0000313" key="11">
    <source>
        <dbReference type="Proteomes" id="UP001595967"/>
    </source>
</evidence>
<evidence type="ECO:0000256" key="6">
    <source>
        <dbReference type="ARBA" id="ARBA00022801"/>
    </source>
</evidence>
<keyword evidence="5 9" id="KW-0255">Endonuclease</keyword>
<gene>
    <name evidence="9 10" type="primary">cas2</name>
    <name evidence="10" type="ORF">ACFO3A_07040</name>
</gene>
<keyword evidence="11" id="KW-1185">Reference proteome</keyword>
<comment type="cofactor">
    <cofactor evidence="1 9">
        <name>Mg(2+)</name>
        <dbReference type="ChEBI" id="CHEBI:18420"/>
    </cofactor>
</comment>
<evidence type="ECO:0000256" key="4">
    <source>
        <dbReference type="ARBA" id="ARBA00022723"/>
    </source>
</evidence>
<dbReference type="HAMAP" id="MF_01471">
    <property type="entry name" value="Cas2"/>
    <property type="match status" value="1"/>
</dbReference>
<dbReference type="EMBL" id="JBHSEW010000005">
    <property type="protein sequence ID" value="MFC4621973.1"/>
    <property type="molecule type" value="Genomic_DNA"/>
</dbReference>
<dbReference type="PANTHER" id="PTHR34405">
    <property type="entry name" value="CRISPR-ASSOCIATED ENDORIBONUCLEASE CAS2"/>
    <property type="match status" value="1"/>
</dbReference>
<dbReference type="EC" id="3.1.-.-" evidence="9"/>
<comment type="function">
    <text evidence="9">CRISPR (clustered regularly interspaced short palindromic repeat), is an adaptive immune system that provides protection against mobile genetic elements (viruses, transposable elements and conjugative plasmids). CRISPR clusters contain sequences complementary to antecedent mobile elements and target invading nucleic acids. CRISPR clusters are transcribed and processed into CRISPR RNA (crRNA). Functions as a ssRNA-specific endoribonuclease. Involved in the integration of spacer DNA into the CRISPR cassette.</text>
</comment>
<dbReference type="InterPro" id="IPR019199">
    <property type="entry name" value="Virulence_VapD/CRISPR_Cas2"/>
</dbReference>